<dbReference type="EMBL" id="AYYR01000067">
    <property type="protein sequence ID" value="KRM74851.1"/>
    <property type="molecule type" value="Genomic_DNA"/>
</dbReference>
<sequence length="295" mass="31505">MTRTKAFLLMLIVTAGWGASYMWMKIALTGVHPLMVVGLCFMIAFIAMAIVFPKALMKTTKRDCGISFVLGLLLFLLFTSVVVGLKTTSASTAGFLTSTTAIFVAIFDAILHRRWPGRLTVVTTVTVIVGLYLLTASGPMVLNRGALFCLGTAALYAVYILLSDHWAKKRQVTLKVSILQLGVAGGLGMGTGFLFEPVTFPTTVKQWGAILALGLICSAFGFMVQPLAQRVLDPETISLIFSLEPLFAALFAFLVLGEVLTGREAVGAAIIFMSVVVAQVAKARAVSKMSPGGQK</sequence>
<evidence type="ECO:0000256" key="2">
    <source>
        <dbReference type="ARBA" id="ARBA00007362"/>
    </source>
</evidence>
<dbReference type="Proteomes" id="UP000051845">
    <property type="component" value="Unassembled WGS sequence"/>
</dbReference>
<feature type="transmembrane region" description="Helical" evidence="7">
    <location>
        <begin position="34"/>
        <end position="52"/>
    </location>
</feature>
<keyword evidence="5 7" id="KW-1133">Transmembrane helix</keyword>
<evidence type="ECO:0000256" key="4">
    <source>
        <dbReference type="ARBA" id="ARBA00022692"/>
    </source>
</evidence>
<dbReference type="SUPFAM" id="SSF103481">
    <property type="entry name" value="Multidrug resistance efflux transporter EmrE"/>
    <property type="match status" value="2"/>
</dbReference>
<dbReference type="Pfam" id="PF00892">
    <property type="entry name" value="EamA"/>
    <property type="match status" value="2"/>
</dbReference>
<feature type="domain" description="EamA" evidence="8">
    <location>
        <begin position="144"/>
        <end position="277"/>
    </location>
</feature>
<comment type="subcellular location">
    <subcellularLocation>
        <location evidence="1">Cell membrane</location>
        <topology evidence="1">Multi-pass membrane protein</topology>
    </subcellularLocation>
</comment>
<feature type="transmembrane region" description="Helical" evidence="7">
    <location>
        <begin position="64"/>
        <end position="85"/>
    </location>
</feature>
<evidence type="ECO:0000313" key="10">
    <source>
        <dbReference type="Proteomes" id="UP000051845"/>
    </source>
</evidence>
<feature type="transmembrane region" description="Helical" evidence="7">
    <location>
        <begin position="207"/>
        <end position="224"/>
    </location>
</feature>
<dbReference type="InterPro" id="IPR051258">
    <property type="entry name" value="Diverse_Substrate_Transporter"/>
</dbReference>
<dbReference type="PATRIC" id="fig|1423733.4.peg.2919"/>
<evidence type="ECO:0000313" key="9">
    <source>
        <dbReference type="EMBL" id="KRM74851.1"/>
    </source>
</evidence>
<feature type="transmembrane region" description="Helical" evidence="7">
    <location>
        <begin position="118"/>
        <end position="135"/>
    </location>
</feature>
<dbReference type="AlphaFoldDB" id="A0A0R2BH16"/>
<evidence type="ECO:0000259" key="8">
    <source>
        <dbReference type="Pfam" id="PF00892"/>
    </source>
</evidence>
<dbReference type="STRING" id="33960.TY91_10100"/>
<feature type="transmembrane region" description="Helical" evidence="7">
    <location>
        <begin position="236"/>
        <end position="256"/>
    </location>
</feature>
<dbReference type="InterPro" id="IPR000620">
    <property type="entry name" value="EamA_dom"/>
</dbReference>
<protein>
    <recommendedName>
        <fullName evidence="8">EamA domain-containing protein</fullName>
    </recommendedName>
</protein>
<dbReference type="RefSeq" id="WP_056997051.1">
    <property type="nucleotide sequence ID" value="NZ_AYYR01000067.1"/>
</dbReference>
<dbReference type="GO" id="GO:0005886">
    <property type="term" value="C:plasma membrane"/>
    <property type="evidence" value="ECO:0007669"/>
    <property type="project" value="UniProtKB-SubCell"/>
</dbReference>
<evidence type="ECO:0000256" key="1">
    <source>
        <dbReference type="ARBA" id="ARBA00004651"/>
    </source>
</evidence>
<evidence type="ECO:0000256" key="5">
    <source>
        <dbReference type="ARBA" id="ARBA00022989"/>
    </source>
</evidence>
<proteinExistence type="inferred from homology"/>
<feature type="domain" description="EamA" evidence="8">
    <location>
        <begin position="5"/>
        <end position="135"/>
    </location>
</feature>
<evidence type="ECO:0000256" key="6">
    <source>
        <dbReference type="ARBA" id="ARBA00023136"/>
    </source>
</evidence>
<keyword evidence="4 7" id="KW-0812">Transmembrane</keyword>
<dbReference type="InterPro" id="IPR037185">
    <property type="entry name" value="EmrE-like"/>
</dbReference>
<keyword evidence="3" id="KW-1003">Cell membrane</keyword>
<reference evidence="9 10" key="1">
    <citation type="journal article" date="2015" name="Genome Announc.">
        <title>Expanding the biotechnology potential of lactobacilli through comparative genomics of 213 strains and associated genera.</title>
        <authorList>
            <person name="Sun Z."/>
            <person name="Harris H.M."/>
            <person name="McCann A."/>
            <person name="Guo C."/>
            <person name="Argimon S."/>
            <person name="Zhang W."/>
            <person name="Yang X."/>
            <person name="Jeffery I.B."/>
            <person name="Cooney J.C."/>
            <person name="Kagawa T.F."/>
            <person name="Liu W."/>
            <person name="Song Y."/>
            <person name="Salvetti E."/>
            <person name="Wrobel A."/>
            <person name="Rasinkangas P."/>
            <person name="Parkhill J."/>
            <person name="Rea M.C."/>
            <person name="O'Sullivan O."/>
            <person name="Ritari J."/>
            <person name="Douillard F.P."/>
            <person name="Paul Ross R."/>
            <person name="Yang R."/>
            <person name="Briner A.E."/>
            <person name="Felis G.E."/>
            <person name="de Vos W.M."/>
            <person name="Barrangou R."/>
            <person name="Klaenhammer T.R."/>
            <person name="Caufield P.W."/>
            <person name="Cui Y."/>
            <person name="Zhang H."/>
            <person name="O'Toole P.W."/>
        </authorList>
    </citation>
    <scope>NUCLEOTIDE SEQUENCE [LARGE SCALE GENOMIC DNA]</scope>
    <source>
        <strain evidence="9 10">DSM 20515</strain>
    </source>
</reference>
<dbReference type="PANTHER" id="PTHR42920">
    <property type="entry name" value="OS03G0707200 PROTEIN-RELATED"/>
    <property type="match status" value="1"/>
</dbReference>
<comment type="similarity">
    <text evidence="2">Belongs to the EamA transporter family.</text>
</comment>
<name>A0A0R2BH16_SECCO</name>
<dbReference type="PANTHER" id="PTHR42920:SF5">
    <property type="entry name" value="EAMA DOMAIN-CONTAINING PROTEIN"/>
    <property type="match status" value="1"/>
</dbReference>
<feature type="transmembrane region" description="Helical" evidence="7">
    <location>
        <begin position="91"/>
        <end position="111"/>
    </location>
</feature>
<organism evidence="9 10">
    <name type="scientific">Secundilactobacillus collinoides DSM 20515 = JCM 1123</name>
    <dbReference type="NCBI Taxonomy" id="1423733"/>
    <lineage>
        <taxon>Bacteria</taxon>
        <taxon>Bacillati</taxon>
        <taxon>Bacillota</taxon>
        <taxon>Bacilli</taxon>
        <taxon>Lactobacillales</taxon>
        <taxon>Lactobacillaceae</taxon>
        <taxon>Secundilactobacillus</taxon>
    </lineage>
</organism>
<gene>
    <name evidence="9" type="ORF">FC82_GL002794</name>
</gene>
<feature type="transmembrane region" description="Helical" evidence="7">
    <location>
        <begin position="174"/>
        <end position="195"/>
    </location>
</feature>
<evidence type="ECO:0000256" key="7">
    <source>
        <dbReference type="SAM" id="Phobius"/>
    </source>
</evidence>
<comment type="caution">
    <text evidence="9">The sequence shown here is derived from an EMBL/GenBank/DDBJ whole genome shotgun (WGS) entry which is preliminary data.</text>
</comment>
<accession>A0A0R2BH16</accession>
<feature type="transmembrane region" description="Helical" evidence="7">
    <location>
        <begin position="141"/>
        <end position="162"/>
    </location>
</feature>
<evidence type="ECO:0000256" key="3">
    <source>
        <dbReference type="ARBA" id="ARBA00022475"/>
    </source>
</evidence>
<feature type="transmembrane region" description="Helical" evidence="7">
    <location>
        <begin position="262"/>
        <end position="281"/>
    </location>
</feature>
<keyword evidence="6 7" id="KW-0472">Membrane</keyword>